<evidence type="ECO:0000313" key="4">
    <source>
        <dbReference type="Proteomes" id="UP000462435"/>
    </source>
</evidence>
<feature type="signal peptide" evidence="2">
    <location>
        <begin position="1"/>
        <end position="31"/>
    </location>
</feature>
<reference evidence="4" key="1">
    <citation type="journal article" date="2020" name="MBio">
        <title>Horizontal gene transfer to a defensive symbiont with a reduced genome amongst a multipartite beetle microbiome.</title>
        <authorList>
            <person name="Waterworth S.C."/>
            <person name="Florez L.V."/>
            <person name="Rees E.R."/>
            <person name="Hertweck C."/>
            <person name="Kaltenpoth M."/>
            <person name="Kwan J.C."/>
        </authorList>
    </citation>
    <scope>NUCLEOTIDE SEQUENCE [LARGE SCALE GENOMIC DNA]</scope>
</reference>
<dbReference type="EMBL" id="WNDX01000039">
    <property type="protein sequence ID" value="KAF1044746.1"/>
    <property type="molecule type" value="Genomic_DNA"/>
</dbReference>
<accession>A0A7V8FXL1</accession>
<comment type="caution">
    <text evidence="3">The sequence shown here is derived from an EMBL/GenBank/DDBJ whole genome shotgun (WGS) entry which is preliminary data.</text>
</comment>
<protein>
    <recommendedName>
        <fullName evidence="5">YbaB/EbfC family DNA-binding protein</fullName>
    </recommendedName>
</protein>
<dbReference type="AlphaFoldDB" id="A0A7V8FXL1"/>
<proteinExistence type="predicted"/>
<gene>
    <name evidence="3" type="ORF">GAK35_01639</name>
</gene>
<sequence length="152" mass="16600">MKMTGVKKSAMQWLLGLLAGVGLVSGLPAQGAQPAAQAVPQHWISYAEMVGNQFAEWLSDPQDDSVVQLHSWLQDRVLKDGQPPLPPLVARVWISPRGMVERLDVPSVGNAEADARLKKLLMSRPLPEPPPSDMRQPVALQLSLDFPELPAK</sequence>
<name>A0A7V8FXL1_9BURK</name>
<feature type="region of interest" description="Disordered" evidence="1">
    <location>
        <begin position="123"/>
        <end position="152"/>
    </location>
</feature>
<organism evidence="3 4">
    <name type="scientific">Herbaspirillum frisingense</name>
    <dbReference type="NCBI Taxonomy" id="92645"/>
    <lineage>
        <taxon>Bacteria</taxon>
        <taxon>Pseudomonadati</taxon>
        <taxon>Pseudomonadota</taxon>
        <taxon>Betaproteobacteria</taxon>
        <taxon>Burkholderiales</taxon>
        <taxon>Oxalobacteraceae</taxon>
        <taxon>Herbaspirillum</taxon>
    </lineage>
</organism>
<feature type="chain" id="PRO_5030684028" description="YbaB/EbfC family DNA-binding protein" evidence="2">
    <location>
        <begin position="32"/>
        <end position="152"/>
    </location>
</feature>
<evidence type="ECO:0000256" key="2">
    <source>
        <dbReference type="SAM" id="SignalP"/>
    </source>
</evidence>
<evidence type="ECO:0000313" key="3">
    <source>
        <dbReference type="EMBL" id="KAF1044746.1"/>
    </source>
</evidence>
<keyword evidence="2" id="KW-0732">Signal</keyword>
<dbReference type="Proteomes" id="UP000462435">
    <property type="component" value="Unassembled WGS sequence"/>
</dbReference>
<evidence type="ECO:0008006" key="5">
    <source>
        <dbReference type="Google" id="ProtNLM"/>
    </source>
</evidence>
<evidence type="ECO:0000256" key="1">
    <source>
        <dbReference type="SAM" id="MobiDB-lite"/>
    </source>
</evidence>